<comment type="caution">
    <text evidence="4">The sequence shown here is derived from an EMBL/GenBank/DDBJ whole genome shotgun (WGS) entry which is preliminary data.</text>
</comment>
<dbReference type="GO" id="GO:0000976">
    <property type="term" value="F:transcription cis-regulatory region binding"/>
    <property type="evidence" value="ECO:0007669"/>
    <property type="project" value="TreeGrafter"/>
</dbReference>
<dbReference type="GO" id="GO:0032993">
    <property type="term" value="C:protein-DNA complex"/>
    <property type="evidence" value="ECO:0007669"/>
    <property type="project" value="TreeGrafter"/>
</dbReference>
<dbReference type="SUPFAM" id="SSF52172">
    <property type="entry name" value="CheY-like"/>
    <property type="match status" value="1"/>
</dbReference>
<dbReference type="Proteomes" id="UP000536685">
    <property type="component" value="Unassembled WGS sequence"/>
</dbReference>
<evidence type="ECO:0000313" key="5">
    <source>
        <dbReference type="Proteomes" id="UP000536685"/>
    </source>
</evidence>
<sequence>MTVGSDTGVIDRIDASFPSPRPNRVLVIDEEEPLTNLLTLALTFEGWQVETLANGTGAVEAATRFAPDAILLDMMLPDLSGIEVVTGLRESGIDTPVIFLTGRTALEDRIAAFGAGGDDYMTKPFGLEEVTRRLRGVFRRSGLAPTSLVFGDVVLDTATSQVWRARQPVLLSSLEVQLLRVLIERRGEPVDGTGIIRSLGFSGHTVVDSAAARAVESVRTKVNADGAPVVHVRGGSAWLAEVDRKS</sequence>
<dbReference type="InterPro" id="IPR016032">
    <property type="entry name" value="Sig_transdc_resp-reg_C-effctor"/>
</dbReference>
<dbReference type="InterPro" id="IPR011006">
    <property type="entry name" value="CheY-like_superfamily"/>
</dbReference>
<organism evidence="4 5">
    <name type="scientific">Conyzicola lurida</name>
    <dbReference type="NCBI Taxonomy" id="1172621"/>
    <lineage>
        <taxon>Bacteria</taxon>
        <taxon>Bacillati</taxon>
        <taxon>Actinomycetota</taxon>
        <taxon>Actinomycetes</taxon>
        <taxon>Micrococcales</taxon>
        <taxon>Microbacteriaceae</taxon>
        <taxon>Conyzicola</taxon>
    </lineage>
</organism>
<dbReference type="Pfam" id="PF00072">
    <property type="entry name" value="Response_reg"/>
    <property type="match status" value="1"/>
</dbReference>
<dbReference type="Gene3D" id="1.10.10.10">
    <property type="entry name" value="Winged helix-like DNA-binding domain superfamily/Winged helix DNA-binding domain"/>
    <property type="match status" value="1"/>
</dbReference>
<dbReference type="SUPFAM" id="SSF46894">
    <property type="entry name" value="C-terminal effector domain of the bipartite response regulators"/>
    <property type="match status" value="1"/>
</dbReference>
<keyword evidence="1 4" id="KW-0238">DNA-binding</keyword>
<evidence type="ECO:0000256" key="1">
    <source>
        <dbReference type="ARBA" id="ARBA00023125"/>
    </source>
</evidence>
<gene>
    <name evidence="4" type="ORF">HD599_001672</name>
</gene>
<evidence type="ECO:0000259" key="3">
    <source>
        <dbReference type="PROSITE" id="PS50110"/>
    </source>
</evidence>
<dbReference type="PROSITE" id="PS50110">
    <property type="entry name" value="RESPONSE_REGULATORY"/>
    <property type="match status" value="1"/>
</dbReference>
<dbReference type="InterPro" id="IPR001789">
    <property type="entry name" value="Sig_transdc_resp-reg_receiver"/>
</dbReference>
<dbReference type="InterPro" id="IPR039420">
    <property type="entry name" value="WalR-like"/>
</dbReference>
<feature type="modified residue" description="4-aspartylphosphate" evidence="2">
    <location>
        <position position="73"/>
    </location>
</feature>
<dbReference type="GO" id="GO:0000156">
    <property type="term" value="F:phosphorelay response regulator activity"/>
    <property type="evidence" value="ECO:0007669"/>
    <property type="project" value="TreeGrafter"/>
</dbReference>
<proteinExistence type="predicted"/>
<keyword evidence="5" id="KW-1185">Reference proteome</keyword>
<dbReference type="Gene3D" id="3.40.50.2300">
    <property type="match status" value="1"/>
</dbReference>
<dbReference type="PANTHER" id="PTHR48111">
    <property type="entry name" value="REGULATOR OF RPOS"/>
    <property type="match status" value="1"/>
</dbReference>
<dbReference type="PANTHER" id="PTHR48111:SF28">
    <property type="entry name" value="TRANSCRIPTIONAL REGULATORY PROTEIN TCRX-RELATED"/>
    <property type="match status" value="1"/>
</dbReference>
<accession>A0A841APK7</accession>
<dbReference type="EMBL" id="JACHMJ010000001">
    <property type="protein sequence ID" value="MBB5843349.1"/>
    <property type="molecule type" value="Genomic_DNA"/>
</dbReference>
<evidence type="ECO:0000313" key="4">
    <source>
        <dbReference type="EMBL" id="MBB5843349.1"/>
    </source>
</evidence>
<feature type="domain" description="Response regulatory" evidence="3">
    <location>
        <begin position="24"/>
        <end position="138"/>
    </location>
</feature>
<dbReference type="GO" id="GO:0005829">
    <property type="term" value="C:cytosol"/>
    <property type="evidence" value="ECO:0007669"/>
    <property type="project" value="TreeGrafter"/>
</dbReference>
<dbReference type="InterPro" id="IPR036388">
    <property type="entry name" value="WH-like_DNA-bd_sf"/>
</dbReference>
<dbReference type="GO" id="GO:0006355">
    <property type="term" value="P:regulation of DNA-templated transcription"/>
    <property type="evidence" value="ECO:0007669"/>
    <property type="project" value="InterPro"/>
</dbReference>
<dbReference type="AlphaFoldDB" id="A0A841APK7"/>
<protein>
    <submittedName>
        <fullName evidence="4">DNA-binding response OmpR family regulator</fullName>
    </submittedName>
</protein>
<keyword evidence="2" id="KW-0597">Phosphoprotein</keyword>
<evidence type="ECO:0000256" key="2">
    <source>
        <dbReference type="PROSITE-ProRule" id="PRU00169"/>
    </source>
</evidence>
<dbReference type="SMART" id="SM00448">
    <property type="entry name" value="REC"/>
    <property type="match status" value="1"/>
</dbReference>
<dbReference type="RefSeq" id="WP_184235927.1">
    <property type="nucleotide sequence ID" value="NZ_JACHMJ010000001.1"/>
</dbReference>
<name>A0A841APK7_9MICO</name>
<reference evidence="4 5" key="1">
    <citation type="submission" date="2020-08" db="EMBL/GenBank/DDBJ databases">
        <title>Sequencing the genomes of 1000 actinobacteria strains.</title>
        <authorList>
            <person name="Klenk H.-P."/>
        </authorList>
    </citation>
    <scope>NUCLEOTIDE SEQUENCE [LARGE SCALE GENOMIC DNA]</scope>
    <source>
        <strain evidence="4 5">DSM 105784</strain>
    </source>
</reference>